<sequence>MSLPEQVVSLSDASIEVWETASADGWSPSAALDTLGSVEVLLDALNRLGPPVQNALAPALTATTAVRALIAASLLREDHLASQAPVRQPKPQGQHRQPEYWVHRDMRVAETLWMNAQEGRGGELADMFAALPPQAMIEAMNRRGLPQHWRPLLEELTRHYGPQTP</sequence>
<reference evidence="1 2" key="1">
    <citation type="submission" date="2021-02" db="EMBL/GenBank/DDBJ databases">
        <title>Genome Streptomyces sp. RHZ10.</title>
        <authorList>
            <person name="Besaury L."/>
        </authorList>
    </citation>
    <scope>NUCLEOTIDE SEQUENCE [LARGE SCALE GENOMIC DNA]</scope>
    <source>
        <strain evidence="1 2">RHZ10</strain>
    </source>
</reference>
<name>A0ABS2HSR1_9ACTN</name>
<proteinExistence type="predicted"/>
<keyword evidence="2" id="KW-1185">Reference proteome</keyword>
<comment type="caution">
    <text evidence="1">The sequence shown here is derived from an EMBL/GenBank/DDBJ whole genome shotgun (WGS) entry which is preliminary data.</text>
</comment>
<evidence type="ECO:0000313" key="1">
    <source>
        <dbReference type="EMBL" id="MBM7054101.1"/>
    </source>
</evidence>
<organism evidence="1 2">
    <name type="scientific">Streptomyces durocortorensis</name>
    <dbReference type="NCBI Taxonomy" id="2811104"/>
    <lineage>
        <taxon>Bacteria</taxon>
        <taxon>Bacillati</taxon>
        <taxon>Actinomycetota</taxon>
        <taxon>Actinomycetes</taxon>
        <taxon>Kitasatosporales</taxon>
        <taxon>Streptomycetaceae</taxon>
        <taxon>Streptomyces</taxon>
    </lineage>
</organism>
<dbReference type="Proteomes" id="UP000712045">
    <property type="component" value="Unassembled WGS sequence"/>
</dbReference>
<gene>
    <name evidence="1" type="ORF">JS521_09535</name>
</gene>
<dbReference type="RefSeq" id="WP_205082280.1">
    <property type="nucleotide sequence ID" value="NZ_JAFEUF010000032.1"/>
</dbReference>
<accession>A0ABS2HSR1</accession>
<evidence type="ECO:0000313" key="2">
    <source>
        <dbReference type="Proteomes" id="UP000712045"/>
    </source>
</evidence>
<dbReference type="EMBL" id="JAFEUF010000032">
    <property type="protein sequence ID" value="MBM7054101.1"/>
    <property type="molecule type" value="Genomic_DNA"/>
</dbReference>
<protein>
    <submittedName>
        <fullName evidence="1">Uncharacterized protein</fullName>
    </submittedName>
</protein>